<comment type="caution">
    <text evidence="3">The sequence shown here is derived from an EMBL/GenBank/DDBJ whole genome shotgun (WGS) entry which is preliminary data.</text>
</comment>
<name>A0AAU9N5D6_9ASTR</name>
<feature type="domain" description="PB1-like" evidence="2">
    <location>
        <begin position="9"/>
        <end position="101"/>
    </location>
</feature>
<evidence type="ECO:0000313" key="3">
    <source>
        <dbReference type="EMBL" id="CAH1431539.1"/>
    </source>
</evidence>
<evidence type="ECO:0000313" key="4">
    <source>
        <dbReference type="Proteomes" id="UP001157418"/>
    </source>
</evidence>
<proteinExistence type="predicted"/>
<dbReference type="AlphaFoldDB" id="A0AAU9N5D6"/>
<keyword evidence="4" id="KW-1185">Reference proteome</keyword>
<accession>A0AAU9N5D6</accession>
<evidence type="ECO:0000256" key="1">
    <source>
        <dbReference type="SAM" id="MobiDB-lite"/>
    </source>
</evidence>
<dbReference type="InterPro" id="IPR058594">
    <property type="entry name" value="PB1-like_dom_pln"/>
</dbReference>
<protein>
    <recommendedName>
        <fullName evidence="2">PB1-like domain-containing protein</fullName>
    </recommendedName>
</protein>
<dbReference type="EMBL" id="CAKMRJ010003334">
    <property type="protein sequence ID" value="CAH1431539.1"/>
    <property type="molecule type" value="Genomic_DNA"/>
</dbReference>
<evidence type="ECO:0000259" key="2">
    <source>
        <dbReference type="Pfam" id="PF26130"/>
    </source>
</evidence>
<gene>
    <name evidence="3" type="ORF">LVIROSA_LOCUS18251</name>
</gene>
<feature type="compositionally biased region" description="Basic and acidic residues" evidence="1">
    <location>
        <begin position="184"/>
        <end position="203"/>
    </location>
</feature>
<dbReference type="Pfam" id="PF26130">
    <property type="entry name" value="PB1-like"/>
    <property type="match status" value="1"/>
</dbReference>
<organism evidence="3 4">
    <name type="scientific">Lactuca virosa</name>
    <dbReference type="NCBI Taxonomy" id="75947"/>
    <lineage>
        <taxon>Eukaryota</taxon>
        <taxon>Viridiplantae</taxon>
        <taxon>Streptophyta</taxon>
        <taxon>Embryophyta</taxon>
        <taxon>Tracheophyta</taxon>
        <taxon>Spermatophyta</taxon>
        <taxon>Magnoliopsida</taxon>
        <taxon>eudicotyledons</taxon>
        <taxon>Gunneridae</taxon>
        <taxon>Pentapetalae</taxon>
        <taxon>asterids</taxon>
        <taxon>campanulids</taxon>
        <taxon>Asterales</taxon>
        <taxon>Asteraceae</taxon>
        <taxon>Cichorioideae</taxon>
        <taxon>Cichorieae</taxon>
        <taxon>Lactucinae</taxon>
        <taxon>Lactuca</taxon>
    </lineage>
</organism>
<dbReference type="Proteomes" id="UP001157418">
    <property type="component" value="Unassembled WGS sequence"/>
</dbReference>
<feature type="region of interest" description="Disordered" evidence="1">
    <location>
        <begin position="179"/>
        <end position="233"/>
    </location>
</feature>
<sequence length="354" mass="40579">MEENKAFPKVDVHYNGTFVANPLVYFGPQVLRLNQDANEFVFSDFIKYVEKLIDFQCKHVYYCIPEVRLSEGLQTLQNECDYSEFLEVANANRHVDVYIDHDNEPIFEWIQKEEPDDEELVYSEEDVNSVLADDENCEHEEDESVTSSKRIFKRTYNDKFLNKLCLVVVEDEDEKGNELPAVYPRHDATQEWRKMKPELGPSKERKKSNARNCPSQAGPSTPAPSAPTHVNQDPLTQEHVPVNQEHVNEVPVNEVPINQDPVNPVPVNQVHVNQEHVNEDPVNQEHVNEVPINQDPVNPVPVNQVPMNLGVRVPKSLGIRARKPSGRINKIQIRKHVFRKDGKGVTEDNLVTLD</sequence>
<reference evidence="3 4" key="1">
    <citation type="submission" date="2022-01" db="EMBL/GenBank/DDBJ databases">
        <authorList>
            <person name="Xiong W."/>
            <person name="Schranz E."/>
        </authorList>
    </citation>
    <scope>NUCLEOTIDE SEQUENCE [LARGE SCALE GENOMIC DNA]</scope>
</reference>